<accession>A0ACC4BHF4</accession>
<keyword evidence="2" id="KW-1185">Reference proteome</keyword>
<reference evidence="1 2" key="1">
    <citation type="journal article" date="2024" name="Plant Biotechnol. J.">
        <title>Genome and CRISPR/Cas9 system of a widespread forest tree (Populus alba) in the world.</title>
        <authorList>
            <person name="Liu Y.J."/>
            <person name="Jiang P.F."/>
            <person name="Han X.M."/>
            <person name="Li X.Y."/>
            <person name="Wang H.M."/>
            <person name="Wang Y.J."/>
            <person name="Wang X.X."/>
            <person name="Zeng Q.Y."/>
        </authorList>
    </citation>
    <scope>NUCLEOTIDE SEQUENCE [LARGE SCALE GENOMIC DNA]</scope>
    <source>
        <strain evidence="2">cv. PAL-ZL1</strain>
    </source>
</reference>
<gene>
    <name evidence="1" type="ORF">D5086_022696</name>
</gene>
<organism evidence="1 2">
    <name type="scientific">Populus alba</name>
    <name type="common">White poplar</name>
    <dbReference type="NCBI Taxonomy" id="43335"/>
    <lineage>
        <taxon>Eukaryota</taxon>
        <taxon>Viridiplantae</taxon>
        <taxon>Streptophyta</taxon>
        <taxon>Embryophyta</taxon>
        <taxon>Tracheophyta</taxon>
        <taxon>Spermatophyta</taxon>
        <taxon>Magnoliopsida</taxon>
        <taxon>eudicotyledons</taxon>
        <taxon>Gunneridae</taxon>
        <taxon>Pentapetalae</taxon>
        <taxon>rosids</taxon>
        <taxon>fabids</taxon>
        <taxon>Malpighiales</taxon>
        <taxon>Salicaceae</taxon>
        <taxon>Saliceae</taxon>
        <taxon>Populus</taxon>
    </lineage>
</organism>
<dbReference type="EMBL" id="RCHU02000011">
    <property type="protein sequence ID" value="KAL3577413.1"/>
    <property type="molecule type" value="Genomic_DNA"/>
</dbReference>
<comment type="caution">
    <text evidence="1">The sequence shown here is derived from an EMBL/GenBank/DDBJ whole genome shotgun (WGS) entry which is preliminary data.</text>
</comment>
<dbReference type="Proteomes" id="UP000309997">
    <property type="component" value="Unassembled WGS sequence"/>
</dbReference>
<protein>
    <submittedName>
        <fullName evidence="1">Uncharacterized protein</fullName>
    </submittedName>
</protein>
<evidence type="ECO:0000313" key="2">
    <source>
        <dbReference type="Proteomes" id="UP000309997"/>
    </source>
</evidence>
<evidence type="ECO:0000313" key="1">
    <source>
        <dbReference type="EMBL" id="KAL3577413.1"/>
    </source>
</evidence>
<name>A0ACC4BHF4_POPAL</name>
<sequence>MVLDSPEMEFLFELDMLGKHARTTNVKATVLAWILLTFQVTSGILTEKKNDPVLAIGQSSGVARSGVAQGPVFEAKVAELVELGFGREAVIQALTLDYLKEMKNRLLGFFWRLNNNYSFFQQYYYSLWE</sequence>
<proteinExistence type="predicted"/>